<evidence type="ECO:0000313" key="2">
    <source>
        <dbReference type="EMBL" id="GEA50709.1"/>
    </source>
</evidence>
<dbReference type="InterPro" id="IPR008962">
    <property type="entry name" value="PapD-like_sf"/>
</dbReference>
<dbReference type="InterPro" id="IPR013783">
    <property type="entry name" value="Ig-like_fold"/>
</dbReference>
<evidence type="ECO:0000313" key="3">
    <source>
        <dbReference type="Proteomes" id="UP000318717"/>
    </source>
</evidence>
<sequence>MKDLSTSILLVFLLGLPFNTAAYQVSPMFQLFEVAGTKSQGSYEVDNTDASDVILEAVVYRVGFNKDGTENLIRSDEEFLVLPPQSKIKAGESQRFRVRYLGNVMLPQTQTFRLVFEQIQTSDNPGEDSGTVEILVDFSTVIFVSPLKCDAKVLPKMVSGQLELSNPSNCVYDLNQSRFEFSGSGSSTISWMELQVPTAGYLLPKSTQKVQLPEDYDKYSEVIIVN</sequence>
<accession>A0A4Y3HU91</accession>
<protein>
    <recommendedName>
        <fullName evidence="1">Pili assembly chaperone N-terminal domain-containing protein</fullName>
    </recommendedName>
</protein>
<dbReference type="EMBL" id="BJLF01000006">
    <property type="protein sequence ID" value="GEA50709.1"/>
    <property type="molecule type" value="Genomic_DNA"/>
</dbReference>
<dbReference type="RefSeq" id="WP_141345069.1">
    <property type="nucleotide sequence ID" value="NZ_BJLF01000006.1"/>
</dbReference>
<name>A0A4Y3HU91_9VIBR</name>
<dbReference type="InterPro" id="IPR050643">
    <property type="entry name" value="Periplasmic_pilus_chap"/>
</dbReference>
<proteinExistence type="predicted"/>
<evidence type="ECO:0000259" key="1">
    <source>
        <dbReference type="Pfam" id="PF00345"/>
    </source>
</evidence>
<dbReference type="InterPro" id="IPR016147">
    <property type="entry name" value="Pili_assmbl_chaperone_N"/>
</dbReference>
<organism evidence="2 3">
    <name type="scientific">Vibrio inusitatus NBRC 102082</name>
    <dbReference type="NCBI Taxonomy" id="1219070"/>
    <lineage>
        <taxon>Bacteria</taxon>
        <taxon>Pseudomonadati</taxon>
        <taxon>Pseudomonadota</taxon>
        <taxon>Gammaproteobacteria</taxon>
        <taxon>Vibrionales</taxon>
        <taxon>Vibrionaceae</taxon>
        <taxon>Vibrio</taxon>
    </lineage>
</organism>
<dbReference type="GO" id="GO:0071555">
    <property type="term" value="P:cell wall organization"/>
    <property type="evidence" value="ECO:0007669"/>
    <property type="project" value="InterPro"/>
</dbReference>
<reference evidence="2 3" key="1">
    <citation type="submission" date="2019-06" db="EMBL/GenBank/DDBJ databases">
        <title>Whole genome shotgun sequence of Vibrio inusitatus NBRC 102082.</title>
        <authorList>
            <person name="Hosoyama A."/>
            <person name="Uohara A."/>
            <person name="Ohji S."/>
            <person name="Ichikawa N."/>
        </authorList>
    </citation>
    <scope>NUCLEOTIDE SEQUENCE [LARGE SCALE GENOMIC DNA]</scope>
    <source>
        <strain evidence="2 3">NBRC 102082</strain>
    </source>
</reference>
<dbReference type="PANTHER" id="PTHR30251">
    <property type="entry name" value="PILUS ASSEMBLY CHAPERONE"/>
    <property type="match status" value="1"/>
</dbReference>
<keyword evidence="3" id="KW-1185">Reference proteome</keyword>
<dbReference type="Pfam" id="PF00345">
    <property type="entry name" value="PapD_N"/>
    <property type="match status" value="1"/>
</dbReference>
<comment type="caution">
    <text evidence="2">The sequence shown here is derived from an EMBL/GenBank/DDBJ whole genome shotgun (WGS) entry which is preliminary data.</text>
</comment>
<feature type="domain" description="Pili assembly chaperone N-terminal" evidence="1">
    <location>
        <begin position="35"/>
        <end position="147"/>
    </location>
</feature>
<dbReference type="AlphaFoldDB" id="A0A4Y3HU91"/>
<dbReference type="Proteomes" id="UP000318717">
    <property type="component" value="Unassembled WGS sequence"/>
</dbReference>
<gene>
    <name evidence="2" type="ORF">VIN01S_15130</name>
</gene>
<dbReference type="SUPFAM" id="SSF49354">
    <property type="entry name" value="PapD-like"/>
    <property type="match status" value="1"/>
</dbReference>
<dbReference type="PANTHER" id="PTHR30251:SF4">
    <property type="entry name" value="SLR1668 PROTEIN"/>
    <property type="match status" value="1"/>
</dbReference>
<dbReference type="OrthoDB" id="5871680at2"/>
<dbReference type="GO" id="GO:0030288">
    <property type="term" value="C:outer membrane-bounded periplasmic space"/>
    <property type="evidence" value="ECO:0007669"/>
    <property type="project" value="InterPro"/>
</dbReference>
<dbReference type="Gene3D" id="2.60.40.10">
    <property type="entry name" value="Immunoglobulins"/>
    <property type="match status" value="1"/>
</dbReference>